<proteinExistence type="predicted"/>
<evidence type="ECO:0000313" key="3">
    <source>
        <dbReference type="EMBL" id="KAK6786146.1"/>
    </source>
</evidence>
<dbReference type="InterPro" id="IPR044974">
    <property type="entry name" value="Disease_R_plants"/>
</dbReference>
<evidence type="ECO:0000259" key="2">
    <source>
        <dbReference type="Pfam" id="PF23282"/>
    </source>
</evidence>
<dbReference type="GO" id="GO:0005524">
    <property type="term" value="F:ATP binding"/>
    <property type="evidence" value="ECO:0007669"/>
    <property type="project" value="UniProtKB-KW"/>
</dbReference>
<dbReference type="PANTHER" id="PTHR11017:SF545">
    <property type="entry name" value="TIR DOMAIN-CONTAINING PROTEIN"/>
    <property type="match status" value="1"/>
</dbReference>
<dbReference type="Pfam" id="PF23282">
    <property type="entry name" value="WHD_ROQ1"/>
    <property type="match status" value="1"/>
</dbReference>
<dbReference type="EMBL" id="JBANQN010000006">
    <property type="protein sequence ID" value="KAK6786146.1"/>
    <property type="molecule type" value="Genomic_DNA"/>
</dbReference>
<reference evidence="3 4" key="1">
    <citation type="submission" date="2024-02" db="EMBL/GenBank/DDBJ databases">
        <title>de novo genome assembly of Solanum bulbocastanum strain 11H21.</title>
        <authorList>
            <person name="Hosaka A.J."/>
        </authorList>
    </citation>
    <scope>NUCLEOTIDE SEQUENCE [LARGE SCALE GENOMIC DNA]</scope>
    <source>
        <tissue evidence="3">Young leaves</tissue>
    </source>
</reference>
<dbReference type="AlphaFoldDB" id="A0AAN8YC39"/>
<sequence length="130" mass="15196">MWRDVVDMIKRESSPDIVKNLKISFEGLPDKEKTIFLDIACFFRGRGKDKNIKILESYDLGAHIRLHGLIEKSLVFISKYDTIQMHDLVQDMGRYVVKMQKDSEKPSRLWNVEDFENVVSNTESRLNTAM</sequence>
<gene>
    <name evidence="3" type="ORF">RDI58_014671</name>
</gene>
<dbReference type="SUPFAM" id="SSF46785">
    <property type="entry name" value="Winged helix' DNA-binding domain"/>
    <property type="match status" value="1"/>
</dbReference>
<evidence type="ECO:0000313" key="4">
    <source>
        <dbReference type="Proteomes" id="UP001371456"/>
    </source>
</evidence>
<feature type="domain" description="Disease resistance protein Roq1-like winged-helix" evidence="2">
    <location>
        <begin position="31"/>
        <end position="100"/>
    </location>
</feature>
<dbReference type="PANTHER" id="PTHR11017">
    <property type="entry name" value="LEUCINE-RICH REPEAT-CONTAINING PROTEIN"/>
    <property type="match status" value="1"/>
</dbReference>
<dbReference type="InterPro" id="IPR058192">
    <property type="entry name" value="WHD_ROQ1-like"/>
</dbReference>
<dbReference type="InterPro" id="IPR036390">
    <property type="entry name" value="WH_DNA-bd_sf"/>
</dbReference>
<comment type="caution">
    <text evidence="3">The sequence shown here is derived from an EMBL/GenBank/DDBJ whole genome shotgun (WGS) entry which is preliminary data.</text>
</comment>
<keyword evidence="1" id="KW-0677">Repeat</keyword>
<keyword evidence="4" id="KW-1185">Reference proteome</keyword>
<dbReference type="Proteomes" id="UP001371456">
    <property type="component" value="Unassembled WGS sequence"/>
</dbReference>
<accession>A0AAN8YC39</accession>
<protein>
    <recommendedName>
        <fullName evidence="2">Disease resistance protein Roq1-like winged-helix domain-containing protein</fullName>
    </recommendedName>
</protein>
<name>A0AAN8YC39_SOLBU</name>
<evidence type="ECO:0000256" key="1">
    <source>
        <dbReference type="ARBA" id="ARBA00022737"/>
    </source>
</evidence>
<dbReference type="GO" id="GO:0006952">
    <property type="term" value="P:defense response"/>
    <property type="evidence" value="ECO:0007669"/>
    <property type="project" value="InterPro"/>
</dbReference>
<organism evidence="3 4">
    <name type="scientific">Solanum bulbocastanum</name>
    <name type="common">Wild potato</name>
    <dbReference type="NCBI Taxonomy" id="147425"/>
    <lineage>
        <taxon>Eukaryota</taxon>
        <taxon>Viridiplantae</taxon>
        <taxon>Streptophyta</taxon>
        <taxon>Embryophyta</taxon>
        <taxon>Tracheophyta</taxon>
        <taxon>Spermatophyta</taxon>
        <taxon>Magnoliopsida</taxon>
        <taxon>eudicotyledons</taxon>
        <taxon>Gunneridae</taxon>
        <taxon>Pentapetalae</taxon>
        <taxon>asterids</taxon>
        <taxon>lamiids</taxon>
        <taxon>Solanales</taxon>
        <taxon>Solanaceae</taxon>
        <taxon>Solanoideae</taxon>
        <taxon>Solaneae</taxon>
        <taxon>Solanum</taxon>
    </lineage>
</organism>